<feature type="transmembrane region" description="Helical" evidence="1">
    <location>
        <begin position="71"/>
        <end position="88"/>
    </location>
</feature>
<organism evidence="2">
    <name type="scientific">Alexandrium catenella</name>
    <name type="common">Red tide dinoflagellate</name>
    <name type="synonym">Gonyaulax catenella</name>
    <dbReference type="NCBI Taxonomy" id="2925"/>
    <lineage>
        <taxon>Eukaryota</taxon>
        <taxon>Sar</taxon>
        <taxon>Alveolata</taxon>
        <taxon>Dinophyceae</taxon>
        <taxon>Gonyaulacales</taxon>
        <taxon>Pyrocystaceae</taxon>
        <taxon>Alexandrium</taxon>
    </lineage>
</organism>
<dbReference type="EMBL" id="HBGE01094263">
    <property type="protein sequence ID" value="CAD9179329.1"/>
    <property type="molecule type" value="Transcribed_RNA"/>
</dbReference>
<dbReference type="AlphaFoldDB" id="A0A7S1RYH8"/>
<evidence type="ECO:0000313" key="2">
    <source>
        <dbReference type="EMBL" id="CAD9179329.1"/>
    </source>
</evidence>
<proteinExistence type="predicted"/>
<feature type="transmembrane region" description="Helical" evidence="1">
    <location>
        <begin position="275"/>
        <end position="300"/>
    </location>
</feature>
<gene>
    <name evidence="2" type="ORF">ACAT0790_LOCUS56101</name>
</gene>
<accession>A0A7S1RYH8</accession>
<reference evidence="2" key="1">
    <citation type="submission" date="2021-01" db="EMBL/GenBank/DDBJ databases">
        <authorList>
            <person name="Corre E."/>
            <person name="Pelletier E."/>
            <person name="Niang G."/>
            <person name="Scheremetjew M."/>
            <person name="Finn R."/>
            <person name="Kale V."/>
            <person name="Holt S."/>
            <person name="Cochrane G."/>
            <person name="Meng A."/>
            <person name="Brown T."/>
            <person name="Cohen L."/>
        </authorList>
    </citation>
    <scope>NUCLEOTIDE SEQUENCE</scope>
    <source>
        <strain evidence="2">OF101</strain>
    </source>
</reference>
<keyword evidence="1" id="KW-0812">Transmembrane</keyword>
<protein>
    <submittedName>
        <fullName evidence="2">Uncharacterized protein</fullName>
    </submittedName>
</protein>
<feature type="transmembrane region" description="Helical" evidence="1">
    <location>
        <begin position="43"/>
        <end position="65"/>
    </location>
</feature>
<sequence>MDAGGLAAMRAAVRNRSELDSLLGRKRAGPATGLSAGDSRRTLALLVVIPWLVFCAVVLLFTHVYSHAPNFLGSLLLICIVVCIRQSAVNYMRGSSDGAYAMALCVVAMLVGIGVGYHNYSAHMRPYWRYEEQRHYKDVGPEEPADALRDASAITFADGVRPDVQASVGFHAGPDIYCVAPIGTWDAGAASRTVQFWAAGKDCCQMHGAFTCDEATSPSAHGGLVINSHDDVDKYIHAVRIAESQNGAKTAEEPIFVRWVVNLQRARETFLNEAWIFWLLASLTYLPLSAALVVLAPSSLKSIEVISARRQEEYDG</sequence>
<keyword evidence="1" id="KW-1133">Transmembrane helix</keyword>
<evidence type="ECO:0000256" key="1">
    <source>
        <dbReference type="SAM" id="Phobius"/>
    </source>
</evidence>
<keyword evidence="1" id="KW-0472">Membrane</keyword>
<name>A0A7S1RYH8_ALECA</name>
<feature type="transmembrane region" description="Helical" evidence="1">
    <location>
        <begin position="100"/>
        <end position="120"/>
    </location>
</feature>